<dbReference type="EMBL" id="QLUW01000001">
    <property type="protein sequence ID" value="RAP78438.1"/>
    <property type="molecule type" value="Genomic_DNA"/>
</dbReference>
<dbReference type="InterPro" id="IPR000683">
    <property type="entry name" value="Gfo/Idh/MocA-like_OxRdtase_N"/>
</dbReference>
<evidence type="ECO:0000259" key="3">
    <source>
        <dbReference type="Pfam" id="PF01408"/>
    </source>
</evidence>
<feature type="domain" description="Gfo/Idh/MocA-like oxidoreductase N-terminal" evidence="3">
    <location>
        <begin position="63"/>
        <end position="180"/>
    </location>
</feature>
<dbReference type="PANTHER" id="PTHR43818">
    <property type="entry name" value="BCDNA.GH03377"/>
    <property type="match status" value="1"/>
</dbReference>
<evidence type="ECO:0000256" key="2">
    <source>
        <dbReference type="SAM" id="Phobius"/>
    </source>
</evidence>
<dbReference type="GO" id="GO:0000166">
    <property type="term" value="F:nucleotide binding"/>
    <property type="evidence" value="ECO:0007669"/>
    <property type="project" value="InterPro"/>
</dbReference>
<keyword evidence="2" id="KW-0812">Transmembrane</keyword>
<organism evidence="4 5">
    <name type="scientific">Paenibacillus montanisoli</name>
    <dbReference type="NCBI Taxonomy" id="2081970"/>
    <lineage>
        <taxon>Bacteria</taxon>
        <taxon>Bacillati</taxon>
        <taxon>Bacillota</taxon>
        <taxon>Bacilli</taxon>
        <taxon>Bacillales</taxon>
        <taxon>Paenibacillaceae</taxon>
        <taxon>Paenibacillus</taxon>
    </lineage>
</organism>
<gene>
    <name evidence="4" type="ORF">DL346_08440</name>
</gene>
<dbReference type="InterPro" id="IPR050463">
    <property type="entry name" value="Gfo/Idh/MocA_oxidrdct_glycsds"/>
</dbReference>
<dbReference type="InterPro" id="IPR036291">
    <property type="entry name" value="NAD(P)-bd_dom_sf"/>
</dbReference>
<keyword evidence="5" id="KW-1185">Reference proteome</keyword>
<dbReference type="Proteomes" id="UP000249260">
    <property type="component" value="Unassembled WGS sequence"/>
</dbReference>
<dbReference type="Gene3D" id="3.30.360.10">
    <property type="entry name" value="Dihydrodipicolinate Reductase, domain 2"/>
    <property type="match status" value="1"/>
</dbReference>
<keyword evidence="2" id="KW-0472">Membrane</keyword>
<protein>
    <submittedName>
        <fullName evidence="4">Gfo/Idh/MocA family oxidoreductase</fullName>
    </submittedName>
</protein>
<feature type="transmembrane region" description="Helical" evidence="2">
    <location>
        <begin position="59"/>
        <end position="81"/>
    </location>
</feature>
<name>A0A328U6E9_9BACL</name>
<dbReference type="SUPFAM" id="SSF51735">
    <property type="entry name" value="NAD(P)-binding Rossmann-fold domains"/>
    <property type="match status" value="1"/>
</dbReference>
<keyword evidence="2" id="KW-1133">Transmembrane helix</keyword>
<dbReference type="AlphaFoldDB" id="A0A328U6E9"/>
<evidence type="ECO:0000256" key="1">
    <source>
        <dbReference type="ARBA" id="ARBA00023002"/>
    </source>
</evidence>
<comment type="caution">
    <text evidence="4">The sequence shown here is derived from an EMBL/GenBank/DDBJ whole genome shotgun (WGS) entry which is preliminary data.</text>
</comment>
<dbReference type="SUPFAM" id="SSF55347">
    <property type="entry name" value="Glyceraldehyde-3-phosphate dehydrogenase-like, C-terminal domain"/>
    <property type="match status" value="1"/>
</dbReference>
<accession>A0A328U6E9</accession>
<dbReference type="Pfam" id="PF01408">
    <property type="entry name" value="GFO_IDH_MocA"/>
    <property type="match status" value="1"/>
</dbReference>
<dbReference type="GO" id="GO:0016491">
    <property type="term" value="F:oxidoreductase activity"/>
    <property type="evidence" value="ECO:0007669"/>
    <property type="project" value="UniProtKB-KW"/>
</dbReference>
<proteinExistence type="predicted"/>
<dbReference type="Gene3D" id="3.40.50.720">
    <property type="entry name" value="NAD(P)-binding Rossmann-like Domain"/>
    <property type="match status" value="1"/>
</dbReference>
<reference evidence="4 5" key="1">
    <citation type="submission" date="2018-06" db="EMBL/GenBank/DDBJ databases">
        <title>Paenibacillus montanisoli sp. nov., isolated from mountain area soil.</title>
        <authorList>
            <person name="Wu M."/>
        </authorList>
    </citation>
    <scope>NUCLEOTIDE SEQUENCE [LARGE SCALE GENOMIC DNA]</scope>
    <source>
        <strain evidence="4 5">RA17</strain>
    </source>
</reference>
<evidence type="ECO:0000313" key="5">
    <source>
        <dbReference type="Proteomes" id="UP000249260"/>
    </source>
</evidence>
<sequence length="472" mass="53089">MIGRMKWSMRSLGGNGHPPCSMRIWKRSGELRFRSLPKNSIINNSLKIRGIRIQNRSDLFMGLKIGVVGSTGFASAFIPLYQAHPLVEEVAVAELIPERRQEIAERYNIRRTFSSLDELCKSDVDAIAIYTNRHLHGPHAIQALRAGKHVYCAVPMASSLEDIQTILEEVEQRDLIYMTGETSYYYPSAIYCRNRFKKGDFGKIVHAEAAYLHDMTHGFYDAYQHSDGVNWKKAAGLPPMYYPTHSVSMAISVTGTYATHVACLGYVDQHDDGVFKAGANYWDNPFSNQTALMRMADGSTMRINEFRRVGWIGVGERSVHMSLYGTLGSYEEQANAQGWTSLNSEDITDLTELLACSEAPIGDEHDYLHQYTRRDYYSCVSKVHPVHRLPDEFKGLRNGHAGSHQFLVDDFVKSVSAHKLPPNHAWNAAKYCAPGLVAHQSCLRGGEMLSIPDFGSPSAKWEYLNPDGEYSF</sequence>
<dbReference type="PANTHER" id="PTHR43818:SF11">
    <property type="entry name" value="BCDNA.GH03377"/>
    <property type="match status" value="1"/>
</dbReference>
<dbReference type="OrthoDB" id="9815825at2"/>
<keyword evidence="1" id="KW-0560">Oxidoreductase</keyword>
<evidence type="ECO:0000313" key="4">
    <source>
        <dbReference type="EMBL" id="RAP78438.1"/>
    </source>
</evidence>